<feature type="domain" description="Sushi" evidence="7">
    <location>
        <begin position="86"/>
        <end position="144"/>
    </location>
</feature>
<name>A0A3Q1GQI6_9TELE</name>
<dbReference type="AlphaFoldDB" id="A0A3Q1GQI6"/>
<evidence type="ECO:0000256" key="2">
    <source>
        <dbReference type="ARBA" id="ARBA00022659"/>
    </source>
</evidence>
<dbReference type="InterPro" id="IPR000436">
    <property type="entry name" value="Sushi_SCR_CCP_dom"/>
</dbReference>
<evidence type="ECO:0000256" key="3">
    <source>
        <dbReference type="ARBA" id="ARBA00022729"/>
    </source>
</evidence>
<dbReference type="PROSITE" id="PS50923">
    <property type="entry name" value="SUSHI"/>
    <property type="match status" value="3"/>
</dbReference>
<comment type="subcellular location">
    <subcellularLocation>
        <location evidence="1">Virion</location>
    </subcellularLocation>
</comment>
<protein>
    <recommendedName>
        <fullName evidence="7">Sushi domain-containing protein</fullName>
    </recommendedName>
</protein>
<feature type="disulfide bond" evidence="5">
    <location>
        <begin position="88"/>
        <end position="131"/>
    </location>
</feature>
<feature type="signal peptide" evidence="6">
    <location>
        <begin position="1"/>
        <end position="20"/>
    </location>
</feature>
<dbReference type="PANTHER" id="PTHR45785">
    <property type="entry name" value="COMPLEMENT FACTOR H-RELATED"/>
    <property type="match status" value="1"/>
</dbReference>
<dbReference type="PANTHER" id="PTHR45785:SF2">
    <property type="entry name" value="COMPLEMENT FACTOR H-RELATED"/>
    <property type="match status" value="1"/>
</dbReference>
<dbReference type="CDD" id="cd00033">
    <property type="entry name" value="CCP"/>
    <property type="match status" value="2"/>
</dbReference>
<proteinExistence type="predicted"/>
<evidence type="ECO:0000256" key="5">
    <source>
        <dbReference type="PROSITE-ProRule" id="PRU00302"/>
    </source>
</evidence>
<evidence type="ECO:0000256" key="6">
    <source>
        <dbReference type="SAM" id="SignalP"/>
    </source>
</evidence>
<dbReference type="STRING" id="80966.ENSAPOP00000029702"/>
<reference evidence="8" key="1">
    <citation type="submission" date="2025-08" db="UniProtKB">
        <authorList>
            <consortium name="Ensembl"/>
        </authorList>
    </citation>
    <scope>IDENTIFICATION</scope>
</reference>
<dbReference type="Pfam" id="PF00084">
    <property type="entry name" value="Sushi"/>
    <property type="match status" value="3"/>
</dbReference>
<feature type="chain" id="PRO_5018535149" description="Sushi domain-containing protein" evidence="6">
    <location>
        <begin position="21"/>
        <end position="335"/>
    </location>
</feature>
<organism evidence="8 9">
    <name type="scientific">Acanthochromis polyacanthus</name>
    <name type="common">spiny chromis</name>
    <dbReference type="NCBI Taxonomy" id="80966"/>
    <lineage>
        <taxon>Eukaryota</taxon>
        <taxon>Metazoa</taxon>
        <taxon>Chordata</taxon>
        <taxon>Craniata</taxon>
        <taxon>Vertebrata</taxon>
        <taxon>Euteleostomi</taxon>
        <taxon>Actinopterygii</taxon>
        <taxon>Neopterygii</taxon>
        <taxon>Teleostei</taxon>
        <taxon>Neoteleostei</taxon>
        <taxon>Acanthomorphata</taxon>
        <taxon>Ovalentaria</taxon>
        <taxon>Pomacentridae</taxon>
        <taxon>Acanthochromis</taxon>
    </lineage>
</organism>
<keyword evidence="4 5" id="KW-1015">Disulfide bond</keyword>
<evidence type="ECO:0000313" key="8">
    <source>
        <dbReference type="Ensembl" id="ENSAPOP00000029702.1"/>
    </source>
</evidence>
<dbReference type="GeneTree" id="ENSGT00940000154386"/>
<dbReference type="Ensembl" id="ENSAPOT00000021070.1">
    <property type="protein sequence ID" value="ENSAPOP00000029702.1"/>
    <property type="gene ID" value="ENSAPOG00000015807.1"/>
</dbReference>
<dbReference type="Proteomes" id="UP000257200">
    <property type="component" value="Unplaced"/>
</dbReference>
<keyword evidence="3 6" id="KW-0732">Signal</keyword>
<dbReference type="InterPro" id="IPR035976">
    <property type="entry name" value="Sushi/SCR/CCP_sf"/>
</dbReference>
<evidence type="ECO:0000256" key="1">
    <source>
        <dbReference type="ARBA" id="ARBA00004328"/>
    </source>
</evidence>
<feature type="domain" description="Sushi" evidence="7">
    <location>
        <begin position="147"/>
        <end position="209"/>
    </location>
</feature>
<comment type="caution">
    <text evidence="5">Lacks conserved residue(s) required for the propagation of feature annotation.</text>
</comment>
<evidence type="ECO:0000313" key="9">
    <source>
        <dbReference type="Proteomes" id="UP000257200"/>
    </source>
</evidence>
<dbReference type="InterPro" id="IPR051503">
    <property type="entry name" value="ComplSys_Reg/VirEntry_Med"/>
</dbReference>
<sequence>MCVRHLAFVLLIWFPAVLHAQKAEQPCPAPQLDHGYLGLKKETYPHEEELRYACDEGYKPAAEGWWATSTCDNGQWSPKPQCIDETSCLPPTIPNGHYIKNPNGWYSEHRGITIKCDDGYELSGQSDRIRCISGTWPSLPVCEKSPNACDEPPQIPHAVIIKQGYQEVFGENSKVVYECESGHTTDGAATETSVLCSSGNWTGIPSCRKWTEIYRSKNNNLHVAALILPLSLQAFQSCCLEMCLKFRTNNWHPSFSLYVFCLIDPAKYTREYFEVTEREYLREGAKKNFRCPYYPGQYSGFKCISGRTAYTSCKYFHFNFLHSEFLLEAITLYVT</sequence>
<evidence type="ECO:0000256" key="4">
    <source>
        <dbReference type="ARBA" id="ARBA00023157"/>
    </source>
</evidence>
<dbReference type="SUPFAM" id="SSF57535">
    <property type="entry name" value="Complement control module/SCR domain"/>
    <property type="match status" value="3"/>
</dbReference>
<dbReference type="Gene3D" id="2.10.70.10">
    <property type="entry name" value="Complement Module, domain 1"/>
    <property type="match status" value="3"/>
</dbReference>
<keyword evidence="9" id="KW-1185">Reference proteome</keyword>
<reference evidence="8" key="2">
    <citation type="submission" date="2025-09" db="UniProtKB">
        <authorList>
            <consortium name="Ensembl"/>
        </authorList>
    </citation>
    <scope>IDENTIFICATION</scope>
</reference>
<accession>A0A3Q1GQI6</accession>
<evidence type="ECO:0000259" key="7">
    <source>
        <dbReference type="PROSITE" id="PS50923"/>
    </source>
</evidence>
<dbReference type="InParanoid" id="A0A3Q1GQI6"/>
<keyword evidence="2 5" id="KW-0768">Sushi</keyword>
<dbReference type="SMART" id="SM00032">
    <property type="entry name" value="CCP"/>
    <property type="match status" value="3"/>
</dbReference>
<feature type="domain" description="Sushi" evidence="7">
    <location>
        <begin position="25"/>
        <end position="84"/>
    </location>
</feature>